<proteinExistence type="inferred from homology"/>
<comment type="domain">
    <text evidence="14">The DHHC domain is required for palmitoyltransferase activity.</text>
</comment>
<dbReference type="OrthoDB" id="4096362at2759"/>
<dbReference type="GO" id="GO:0000139">
    <property type="term" value="C:Golgi membrane"/>
    <property type="evidence" value="ECO:0007669"/>
    <property type="project" value="UniProtKB-SubCell"/>
</dbReference>
<feature type="domain" description="Palmitoyltransferase DHHC" evidence="16">
    <location>
        <begin position="102"/>
        <end position="222"/>
    </location>
</feature>
<feature type="transmembrane region" description="Helical" evidence="14">
    <location>
        <begin position="14"/>
        <end position="40"/>
    </location>
</feature>
<evidence type="ECO:0000313" key="18">
    <source>
        <dbReference type="Proteomes" id="UP000824219"/>
    </source>
</evidence>
<reference evidence="17 18" key="1">
    <citation type="submission" date="2021-06" db="EMBL/GenBank/DDBJ databases">
        <title>Chromosome-level genome assembly of the red-tail catfish (Hemibagrus wyckioides).</title>
        <authorList>
            <person name="Shao F."/>
        </authorList>
    </citation>
    <scope>NUCLEOTIDE SEQUENCE [LARGE SCALE GENOMIC DNA]</scope>
    <source>
        <strain evidence="17">EC202008001</strain>
        <tissue evidence="17">Blood</tissue>
    </source>
</reference>
<evidence type="ECO:0000256" key="6">
    <source>
        <dbReference type="ARBA" id="ARBA00023034"/>
    </source>
</evidence>
<dbReference type="PANTHER" id="PTHR12349:SF1">
    <property type="entry name" value="PALMITOYLTRANSFERASE ZDHHC8"/>
    <property type="match status" value="1"/>
</dbReference>
<keyword evidence="4 14" id="KW-0812">Transmembrane</keyword>
<feature type="compositionally biased region" description="Basic and acidic residues" evidence="15">
    <location>
        <begin position="532"/>
        <end position="549"/>
    </location>
</feature>
<evidence type="ECO:0000256" key="11">
    <source>
        <dbReference type="ARBA" id="ARBA00023315"/>
    </source>
</evidence>
<dbReference type="PROSITE" id="PS50216">
    <property type="entry name" value="DHHC"/>
    <property type="match status" value="1"/>
</dbReference>
<keyword evidence="3 14" id="KW-0808">Transferase</keyword>
<dbReference type="GO" id="GO:0031966">
    <property type="term" value="C:mitochondrial membrane"/>
    <property type="evidence" value="ECO:0007669"/>
    <property type="project" value="UniProtKB-SubCell"/>
</dbReference>
<evidence type="ECO:0000256" key="4">
    <source>
        <dbReference type="ARBA" id="ARBA00022692"/>
    </source>
</evidence>
<dbReference type="PANTHER" id="PTHR12349">
    <property type="entry name" value="ANKYRIN REPEAT AND LEM DOMAIN-CONTAINING PROTEIN 2"/>
    <property type="match status" value="1"/>
</dbReference>
<feature type="transmembrane region" description="Helical" evidence="14">
    <location>
        <begin position="46"/>
        <end position="67"/>
    </location>
</feature>
<dbReference type="AlphaFoldDB" id="A0A9D3SFV7"/>
<keyword evidence="11 14" id="KW-0012">Acyltransferase</keyword>
<feature type="compositionally biased region" description="Low complexity" evidence="15">
    <location>
        <begin position="336"/>
        <end position="349"/>
    </location>
</feature>
<evidence type="ECO:0000256" key="15">
    <source>
        <dbReference type="SAM" id="MobiDB-lite"/>
    </source>
</evidence>
<keyword evidence="5 14" id="KW-1133">Transmembrane helix</keyword>
<sequence>MPDSAGKRFKPTKYIPVCTAATLLVGSSTLFFVFTCPWLANVVSTVVPVYNGVVFLFVLANFSMATFMDPGVFPRANEDEDKDDDFRAPLYKNMEVKGIQVRMKWCSTCHFYRPPRCSHCSVCDNCVEDFDHHCPWVNNCIGRRNYRYFFLFLLSLSTHMVGVFSFGLLFVLNHLERLRELHTTITMIVMCVSGLFFIPVMGLTGFHLVLVARGRTTNEQVTGKFRGGVNPFTRGCCGNVKHVLCSPLAPRYVVDPRKKPNIQITPPFLRPVLSDRNVVVKVSDNGVHANILRAKSKNSLDGFGEKNADIQPPLPPKAERHHHHHHHHHHPQQPFQSQLTSSEESSLSSKATTPSTPAMYKFRPSFGTIPKVHYNAVGEKISMSEDTKSSAILEERAHDYRSEPNLDFPDYGGAEVPPLHRHFLSSPFQLDSYSLKPTGRREEPVKLGGIKPESVTSTPQRGVFSPGTMSSRNASLSYDSLLTPSAAMAPSVPFHSPYLPAKTCHMRRPELQHQHFPSSPYSPARVGYLYGREQERERDTERERDRDPSPVRYDNLSKTIMASIQERKELEERERLILRHSHAHAHSHAHIYANDSGVFDGHYPASRGSRDELTRVGVMSFGSRVLHSSASSLVRAHGPSTSSLHNEAGNGGGVHYCSPSHQPPLSPSLSPRSPSFSHHKLSFVSAVERAESPHLGHREELIRGKVNGQPKGQTRDFHLVSSSGAPLSPSIKKVTGVGGTTYEISV</sequence>
<evidence type="ECO:0000256" key="9">
    <source>
        <dbReference type="ARBA" id="ARBA00023139"/>
    </source>
</evidence>
<evidence type="ECO:0000313" key="17">
    <source>
        <dbReference type="EMBL" id="KAG7318108.1"/>
    </source>
</evidence>
<evidence type="ECO:0000256" key="14">
    <source>
        <dbReference type="RuleBase" id="RU079119"/>
    </source>
</evidence>
<dbReference type="EC" id="2.3.1.225" evidence="14"/>
<organism evidence="17 18">
    <name type="scientific">Hemibagrus wyckioides</name>
    <dbReference type="NCBI Taxonomy" id="337641"/>
    <lineage>
        <taxon>Eukaryota</taxon>
        <taxon>Metazoa</taxon>
        <taxon>Chordata</taxon>
        <taxon>Craniata</taxon>
        <taxon>Vertebrata</taxon>
        <taxon>Euteleostomi</taxon>
        <taxon>Actinopterygii</taxon>
        <taxon>Neopterygii</taxon>
        <taxon>Teleostei</taxon>
        <taxon>Ostariophysi</taxon>
        <taxon>Siluriformes</taxon>
        <taxon>Bagridae</taxon>
        <taxon>Hemibagrus</taxon>
    </lineage>
</organism>
<comment type="catalytic activity">
    <reaction evidence="13">
        <text>L-cysteinyl-[protein] + hexadecanoyl-CoA = S-hexadecanoyl-L-cysteinyl-[protein] + CoA</text>
        <dbReference type="Rhea" id="RHEA:36683"/>
        <dbReference type="Rhea" id="RHEA-COMP:10131"/>
        <dbReference type="Rhea" id="RHEA-COMP:11032"/>
        <dbReference type="ChEBI" id="CHEBI:29950"/>
        <dbReference type="ChEBI" id="CHEBI:57287"/>
        <dbReference type="ChEBI" id="CHEBI:57379"/>
        <dbReference type="ChEBI" id="CHEBI:74151"/>
        <dbReference type="EC" id="2.3.1.225"/>
    </reaction>
    <physiologicalReaction direction="left-to-right" evidence="13">
        <dbReference type="Rhea" id="RHEA:36684"/>
    </physiologicalReaction>
</comment>
<evidence type="ECO:0000256" key="8">
    <source>
        <dbReference type="ARBA" id="ARBA00023136"/>
    </source>
</evidence>
<dbReference type="Proteomes" id="UP000824219">
    <property type="component" value="Linkage Group LG22"/>
</dbReference>
<feature type="region of interest" description="Disordered" evidence="15">
    <location>
        <begin position="531"/>
        <end position="554"/>
    </location>
</feature>
<keyword evidence="9" id="KW-0564">Palmitate</keyword>
<evidence type="ECO:0000256" key="7">
    <source>
        <dbReference type="ARBA" id="ARBA00023128"/>
    </source>
</evidence>
<keyword evidence="6" id="KW-0333">Golgi apparatus</keyword>
<feature type="compositionally biased region" description="Basic residues" evidence="15">
    <location>
        <begin position="319"/>
        <end position="331"/>
    </location>
</feature>
<protein>
    <recommendedName>
        <fullName evidence="14">Palmitoyltransferase</fullName>
        <ecNumber evidence="14">2.3.1.225</ecNumber>
    </recommendedName>
</protein>
<evidence type="ECO:0000256" key="2">
    <source>
        <dbReference type="ARBA" id="ARBA00004653"/>
    </source>
</evidence>
<feature type="transmembrane region" description="Helical" evidence="14">
    <location>
        <begin position="148"/>
        <end position="172"/>
    </location>
</feature>
<name>A0A9D3SFV7_9TELE</name>
<feature type="region of interest" description="Disordered" evidence="15">
    <location>
        <begin position="635"/>
        <end position="674"/>
    </location>
</feature>
<dbReference type="InterPro" id="IPR001594">
    <property type="entry name" value="Palmitoyltrfase_DHHC"/>
</dbReference>
<dbReference type="EMBL" id="JAHKSW010000022">
    <property type="protein sequence ID" value="KAG7318108.1"/>
    <property type="molecule type" value="Genomic_DNA"/>
</dbReference>
<evidence type="ECO:0000259" key="16">
    <source>
        <dbReference type="Pfam" id="PF01529"/>
    </source>
</evidence>
<accession>A0A9D3SFV7</accession>
<evidence type="ECO:0000256" key="13">
    <source>
        <dbReference type="ARBA" id="ARBA00047790"/>
    </source>
</evidence>
<gene>
    <name evidence="17" type="ORF">KOW79_017863</name>
</gene>
<evidence type="ECO:0000256" key="5">
    <source>
        <dbReference type="ARBA" id="ARBA00022989"/>
    </source>
</evidence>
<evidence type="ECO:0000256" key="10">
    <source>
        <dbReference type="ARBA" id="ARBA00023288"/>
    </source>
</evidence>
<evidence type="ECO:0000256" key="3">
    <source>
        <dbReference type="ARBA" id="ARBA00022679"/>
    </source>
</evidence>
<feature type="transmembrane region" description="Helical" evidence="14">
    <location>
        <begin position="184"/>
        <end position="210"/>
    </location>
</feature>
<dbReference type="Pfam" id="PF01529">
    <property type="entry name" value="DHHC"/>
    <property type="match status" value="1"/>
</dbReference>
<keyword evidence="10" id="KW-0449">Lipoprotein</keyword>
<comment type="subcellular location">
    <subcellularLocation>
        <location evidence="2">Golgi apparatus membrane</location>
        <topology evidence="2">Multi-pass membrane protein</topology>
    </subcellularLocation>
    <subcellularLocation>
        <location evidence="1">Mitochondrion membrane</location>
        <topology evidence="1">Multi-pass membrane protein</topology>
    </subcellularLocation>
</comment>
<keyword evidence="8 14" id="KW-0472">Membrane</keyword>
<comment type="similarity">
    <text evidence="12">Belongs to the DHHC palmitoyltransferase family. ERF2/ZDHHC9 subfamily.</text>
</comment>
<comment type="caution">
    <text evidence="17">The sequence shown here is derived from an EMBL/GenBank/DDBJ whole genome shotgun (WGS) entry which is preliminary data.</text>
</comment>
<evidence type="ECO:0000256" key="1">
    <source>
        <dbReference type="ARBA" id="ARBA00004225"/>
    </source>
</evidence>
<keyword evidence="7" id="KW-0496">Mitochondrion</keyword>
<feature type="region of interest" description="Disordered" evidence="15">
    <location>
        <begin position="443"/>
        <end position="468"/>
    </location>
</feature>
<evidence type="ECO:0000256" key="12">
    <source>
        <dbReference type="ARBA" id="ARBA00023463"/>
    </source>
</evidence>
<dbReference type="GO" id="GO:0019706">
    <property type="term" value="F:protein-cysteine S-palmitoyltransferase activity"/>
    <property type="evidence" value="ECO:0007669"/>
    <property type="project" value="UniProtKB-EC"/>
</dbReference>
<keyword evidence="18" id="KW-1185">Reference proteome</keyword>
<feature type="region of interest" description="Disordered" evidence="15">
    <location>
        <begin position="300"/>
        <end position="362"/>
    </location>
</feature>